<dbReference type="EMBL" id="CP003273">
    <property type="protein sequence ID" value="AGL01667.1"/>
    <property type="molecule type" value="Genomic_DNA"/>
</dbReference>
<dbReference type="KEGG" id="dgi:Desgi_2239"/>
<feature type="region of interest" description="Disordered" evidence="1">
    <location>
        <begin position="20"/>
        <end position="62"/>
    </location>
</feature>
<proteinExistence type="predicted"/>
<dbReference type="RefSeq" id="WP_006522098.1">
    <property type="nucleotide sequence ID" value="NC_021184.1"/>
</dbReference>
<gene>
    <name evidence="2" type="ORF">Desgi_2239</name>
</gene>
<evidence type="ECO:0000256" key="1">
    <source>
        <dbReference type="SAM" id="MobiDB-lite"/>
    </source>
</evidence>
<dbReference type="OrthoDB" id="1807596at2"/>
<dbReference type="HOGENOM" id="CLU_1452260_0_0_9"/>
<sequence>MQVSGILPILLNIILSEQQNPKQSLREQDTNTTVMRPQTLSTTTPEASQTAPSRDRPAEGGEPILLPLPLKTPLFPDTQFFIFRKPNDTNHKQGKGETGIVFSLITASLGQLFFMLTRRGDTAINIVCHTENEKFASRLNARAEELKKQVQNLGFEQITFHCTVLDHKLRKLQTKFTSPTLIDQKV</sequence>
<keyword evidence="3" id="KW-1185">Reference proteome</keyword>
<reference evidence="2 3" key="1">
    <citation type="submission" date="2012-01" db="EMBL/GenBank/DDBJ databases">
        <title>Complete sequence of Desulfotomaculum gibsoniae DSM 7213.</title>
        <authorList>
            <consortium name="US DOE Joint Genome Institute"/>
            <person name="Lucas S."/>
            <person name="Han J."/>
            <person name="Lapidus A."/>
            <person name="Cheng J.-F."/>
            <person name="Goodwin L."/>
            <person name="Pitluck S."/>
            <person name="Peters L."/>
            <person name="Ovchinnikova G."/>
            <person name="Teshima H."/>
            <person name="Detter J.C."/>
            <person name="Han C."/>
            <person name="Tapia R."/>
            <person name="Land M."/>
            <person name="Hauser L."/>
            <person name="Kyrpides N."/>
            <person name="Ivanova N."/>
            <person name="Pagani I."/>
            <person name="Parshina S."/>
            <person name="Plugge C."/>
            <person name="Muyzer G."/>
            <person name="Kuever J."/>
            <person name="Ivanova A."/>
            <person name="Nazina T."/>
            <person name="Klenk H.-P."/>
            <person name="Brambilla E."/>
            <person name="Spring S."/>
            <person name="Stams A.F."/>
            <person name="Woyke T."/>
        </authorList>
    </citation>
    <scope>NUCLEOTIDE SEQUENCE [LARGE SCALE GENOMIC DNA]</scope>
    <source>
        <strain evidence="2 3">DSM 7213</strain>
    </source>
</reference>
<dbReference type="AlphaFoldDB" id="R4KJ64"/>
<dbReference type="Proteomes" id="UP000013520">
    <property type="component" value="Chromosome"/>
</dbReference>
<name>R4KJ64_9FIRM</name>
<evidence type="ECO:0000313" key="2">
    <source>
        <dbReference type="EMBL" id="AGL01667.1"/>
    </source>
</evidence>
<accession>R4KJ64</accession>
<evidence type="ECO:0008006" key="4">
    <source>
        <dbReference type="Google" id="ProtNLM"/>
    </source>
</evidence>
<feature type="compositionally biased region" description="Polar residues" evidence="1">
    <location>
        <begin position="30"/>
        <end position="52"/>
    </location>
</feature>
<organism evidence="2 3">
    <name type="scientific">Desulfoscipio gibsoniae DSM 7213</name>
    <dbReference type="NCBI Taxonomy" id="767817"/>
    <lineage>
        <taxon>Bacteria</taxon>
        <taxon>Bacillati</taxon>
        <taxon>Bacillota</taxon>
        <taxon>Clostridia</taxon>
        <taxon>Eubacteriales</taxon>
        <taxon>Desulfallaceae</taxon>
        <taxon>Desulfoscipio</taxon>
    </lineage>
</organism>
<evidence type="ECO:0000313" key="3">
    <source>
        <dbReference type="Proteomes" id="UP000013520"/>
    </source>
</evidence>
<protein>
    <recommendedName>
        <fullName evidence="4">Flagellar hook-length control protein FliK</fullName>
    </recommendedName>
</protein>